<evidence type="ECO:0000313" key="1">
    <source>
        <dbReference type="EMBL" id="EOB02922.1"/>
    </source>
</evidence>
<dbReference type="Proteomes" id="UP000296049">
    <property type="component" value="Unassembled WGS sequence"/>
</dbReference>
<name>R0K026_ANAPL</name>
<dbReference type="AlphaFoldDB" id="R0K026"/>
<keyword evidence="2" id="KW-1185">Reference proteome</keyword>
<protein>
    <submittedName>
        <fullName evidence="1">Uncharacterized protein</fullName>
    </submittedName>
</protein>
<sequence length="143" mass="15652">MHQQALSGPEGSGFTGLDVSIAAATRKPAGCTQLYSAVLLQEKILIFKWHFWGCPGGYPETKLAAQAAGKPCEADGHLGLSRPAQFVCYRLSAVSASDDHILQCDVHLFKPHLLANSLQRPTENKFCNENTSHNVTSRLKERF</sequence>
<organism evidence="1 2">
    <name type="scientific">Anas platyrhynchos</name>
    <name type="common">Mallard</name>
    <name type="synonym">Anas boschas</name>
    <dbReference type="NCBI Taxonomy" id="8839"/>
    <lineage>
        <taxon>Eukaryota</taxon>
        <taxon>Metazoa</taxon>
        <taxon>Chordata</taxon>
        <taxon>Craniata</taxon>
        <taxon>Vertebrata</taxon>
        <taxon>Euteleostomi</taxon>
        <taxon>Archelosauria</taxon>
        <taxon>Archosauria</taxon>
        <taxon>Dinosauria</taxon>
        <taxon>Saurischia</taxon>
        <taxon>Theropoda</taxon>
        <taxon>Coelurosauria</taxon>
        <taxon>Aves</taxon>
        <taxon>Neognathae</taxon>
        <taxon>Galloanserae</taxon>
        <taxon>Anseriformes</taxon>
        <taxon>Anatidae</taxon>
        <taxon>Anatinae</taxon>
        <taxon>Anas</taxon>
    </lineage>
</organism>
<accession>R0K026</accession>
<dbReference type="EMBL" id="KB742912">
    <property type="protein sequence ID" value="EOB02922.1"/>
    <property type="molecule type" value="Genomic_DNA"/>
</dbReference>
<proteinExistence type="predicted"/>
<reference evidence="2" key="1">
    <citation type="journal article" date="2013" name="Nat. Genet.">
        <title>The duck genome and transcriptome provide insight into an avian influenza virus reservoir species.</title>
        <authorList>
            <person name="Huang Y."/>
            <person name="Li Y."/>
            <person name="Burt D.W."/>
            <person name="Chen H."/>
            <person name="Zhang Y."/>
            <person name="Qian W."/>
            <person name="Kim H."/>
            <person name="Gan S."/>
            <person name="Zhao Y."/>
            <person name="Li J."/>
            <person name="Yi K."/>
            <person name="Feng H."/>
            <person name="Zhu P."/>
            <person name="Li B."/>
            <person name="Liu Q."/>
            <person name="Fairley S."/>
            <person name="Magor K.E."/>
            <person name="Du Z."/>
            <person name="Hu X."/>
            <person name="Goodman L."/>
            <person name="Tafer H."/>
            <person name="Vignal A."/>
            <person name="Lee T."/>
            <person name="Kim K.W."/>
            <person name="Sheng Z."/>
            <person name="An Y."/>
            <person name="Searle S."/>
            <person name="Herrero J."/>
            <person name="Groenen M.A."/>
            <person name="Crooijmans R.P."/>
            <person name="Faraut T."/>
            <person name="Cai Q."/>
            <person name="Webster R.G."/>
            <person name="Aldridge J.R."/>
            <person name="Warren W.C."/>
            <person name="Bartschat S."/>
            <person name="Kehr S."/>
            <person name="Marz M."/>
            <person name="Stadler P.F."/>
            <person name="Smith J."/>
            <person name="Kraus R.H."/>
            <person name="Zhao Y."/>
            <person name="Ren L."/>
            <person name="Fei J."/>
            <person name="Morisson M."/>
            <person name="Kaiser P."/>
            <person name="Griffin D.K."/>
            <person name="Rao M."/>
            <person name="Pitel F."/>
            <person name="Wang J."/>
            <person name="Li N."/>
        </authorList>
    </citation>
    <scope>NUCLEOTIDE SEQUENCE [LARGE SCALE GENOMIC DNA]</scope>
</reference>
<evidence type="ECO:0000313" key="2">
    <source>
        <dbReference type="Proteomes" id="UP000296049"/>
    </source>
</evidence>
<gene>
    <name evidence="1" type="ORF">Anapl_08668</name>
</gene>